<dbReference type="EMBL" id="GBXM01060063">
    <property type="protein sequence ID" value="JAH48514.1"/>
    <property type="molecule type" value="Transcribed_RNA"/>
</dbReference>
<protein>
    <submittedName>
        <fullName evidence="1">Uncharacterized protein</fullName>
    </submittedName>
</protein>
<name>A0A0E9T4H0_ANGAN</name>
<proteinExistence type="predicted"/>
<sequence>MALKILIYSMCETVLKWLSPLALGLPATQHETHFTAKQGLVNEESRPLRVAHCVLQYPPSQRETFE</sequence>
<organism evidence="1">
    <name type="scientific">Anguilla anguilla</name>
    <name type="common">European freshwater eel</name>
    <name type="synonym">Muraena anguilla</name>
    <dbReference type="NCBI Taxonomy" id="7936"/>
    <lineage>
        <taxon>Eukaryota</taxon>
        <taxon>Metazoa</taxon>
        <taxon>Chordata</taxon>
        <taxon>Craniata</taxon>
        <taxon>Vertebrata</taxon>
        <taxon>Euteleostomi</taxon>
        <taxon>Actinopterygii</taxon>
        <taxon>Neopterygii</taxon>
        <taxon>Teleostei</taxon>
        <taxon>Anguilliformes</taxon>
        <taxon>Anguillidae</taxon>
        <taxon>Anguilla</taxon>
    </lineage>
</organism>
<reference evidence="1" key="2">
    <citation type="journal article" date="2015" name="Fish Shellfish Immunol.">
        <title>Early steps in the European eel (Anguilla anguilla)-Vibrio vulnificus interaction in the gills: Role of the RtxA13 toxin.</title>
        <authorList>
            <person name="Callol A."/>
            <person name="Pajuelo D."/>
            <person name="Ebbesson L."/>
            <person name="Teles M."/>
            <person name="MacKenzie S."/>
            <person name="Amaro C."/>
        </authorList>
    </citation>
    <scope>NUCLEOTIDE SEQUENCE</scope>
</reference>
<dbReference type="AlphaFoldDB" id="A0A0E9T4H0"/>
<evidence type="ECO:0000313" key="1">
    <source>
        <dbReference type="EMBL" id="JAH48514.1"/>
    </source>
</evidence>
<reference evidence="1" key="1">
    <citation type="submission" date="2014-11" db="EMBL/GenBank/DDBJ databases">
        <authorList>
            <person name="Amaro Gonzalez C."/>
        </authorList>
    </citation>
    <scope>NUCLEOTIDE SEQUENCE</scope>
</reference>
<accession>A0A0E9T4H0</accession>